<dbReference type="InterPro" id="IPR050230">
    <property type="entry name" value="CALM/Myosin/TropC-like"/>
</dbReference>
<protein>
    <recommendedName>
        <fullName evidence="4">EF-hand domain-containing protein</fullName>
    </recommendedName>
</protein>
<evidence type="ECO:0000256" key="3">
    <source>
        <dbReference type="ARBA" id="ARBA00023262"/>
    </source>
</evidence>
<dbReference type="SUPFAM" id="SSF47473">
    <property type="entry name" value="EF-hand"/>
    <property type="match status" value="1"/>
</dbReference>
<dbReference type="FunFam" id="1.10.238.10:FF:000001">
    <property type="entry name" value="Calmodulin 1"/>
    <property type="match status" value="1"/>
</dbReference>
<feature type="domain" description="EF-hand" evidence="4">
    <location>
        <begin position="7"/>
        <end position="42"/>
    </location>
</feature>
<dbReference type="GO" id="GO:0016460">
    <property type="term" value="C:myosin II complex"/>
    <property type="evidence" value="ECO:0007669"/>
    <property type="project" value="TreeGrafter"/>
</dbReference>
<evidence type="ECO:0000256" key="2">
    <source>
        <dbReference type="ARBA" id="ARBA00023223"/>
    </source>
</evidence>
<dbReference type="Pfam" id="PF13499">
    <property type="entry name" value="EF-hand_7"/>
    <property type="match status" value="1"/>
</dbReference>
<evidence type="ECO:0000256" key="1">
    <source>
        <dbReference type="ARBA" id="ARBA00007828"/>
    </source>
</evidence>
<evidence type="ECO:0000313" key="5">
    <source>
        <dbReference type="EnsemblMetazoa" id="CLYHEMP018935.1"/>
    </source>
</evidence>
<organism evidence="5 6">
    <name type="scientific">Clytia hemisphaerica</name>
    <dbReference type="NCBI Taxonomy" id="252671"/>
    <lineage>
        <taxon>Eukaryota</taxon>
        <taxon>Metazoa</taxon>
        <taxon>Cnidaria</taxon>
        <taxon>Hydrozoa</taxon>
        <taxon>Hydroidolina</taxon>
        <taxon>Leptothecata</taxon>
        <taxon>Obeliida</taxon>
        <taxon>Clytiidae</taxon>
        <taxon>Clytia</taxon>
    </lineage>
</organism>
<dbReference type="InterPro" id="IPR011992">
    <property type="entry name" value="EF-hand-dom_pair"/>
</dbReference>
<evidence type="ECO:0000313" key="6">
    <source>
        <dbReference type="Proteomes" id="UP000594262"/>
    </source>
</evidence>
<dbReference type="Pfam" id="PF13405">
    <property type="entry name" value="EF-hand_6"/>
    <property type="match status" value="1"/>
</dbReference>
<dbReference type="AlphaFoldDB" id="A0A7M5X792"/>
<sequence length="150" mass="16824">MAKISEDELDDIKERYELFDKKGDGKIDAAQIIDVLRACGQNPLKPDVDKIIKESELDGKRVELEVFCGIYEQISKAPGQACFEDMVEAFKTYDKESNGSISSAQIRQLLINLGDTLTEQEADIILAPHEDDQSNISYQQLIKSLVGEKK</sequence>
<name>A0A7M5X792_9CNID</name>
<accession>A0A7M5X792</accession>
<keyword evidence="3" id="KW-0599">Photoprotein</keyword>
<feature type="domain" description="EF-hand" evidence="4">
    <location>
        <begin position="81"/>
        <end position="116"/>
    </location>
</feature>
<reference evidence="5" key="1">
    <citation type="submission" date="2021-01" db="UniProtKB">
        <authorList>
            <consortium name="EnsemblMetazoa"/>
        </authorList>
    </citation>
    <scope>IDENTIFICATION</scope>
</reference>
<dbReference type="GO" id="GO:0005509">
    <property type="term" value="F:calcium ion binding"/>
    <property type="evidence" value="ECO:0007669"/>
    <property type="project" value="InterPro"/>
</dbReference>
<dbReference type="OrthoDB" id="5959761at2759"/>
<evidence type="ECO:0000259" key="4">
    <source>
        <dbReference type="PROSITE" id="PS50222"/>
    </source>
</evidence>
<dbReference type="EnsemblMetazoa" id="CLYHEMT018935.1">
    <property type="protein sequence ID" value="CLYHEMP018935.1"/>
    <property type="gene ID" value="CLYHEMG018935"/>
</dbReference>
<dbReference type="PANTHER" id="PTHR23048">
    <property type="entry name" value="MYOSIN LIGHT CHAIN 1, 3"/>
    <property type="match status" value="1"/>
</dbReference>
<dbReference type="GO" id="GO:0008218">
    <property type="term" value="P:bioluminescence"/>
    <property type="evidence" value="ECO:0007669"/>
    <property type="project" value="UniProtKB-KW"/>
</dbReference>
<dbReference type="GeneID" id="136823546"/>
<keyword evidence="2" id="KW-0455">Luminescence</keyword>
<comment type="similarity">
    <text evidence="1">Belongs to the aequorin family.</text>
</comment>
<dbReference type="PANTHER" id="PTHR23048:SF49">
    <property type="entry name" value="FI08416P-RELATED"/>
    <property type="match status" value="1"/>
</dbReference>
<dbReference type="RefSeq" id="XP_066935838.1">
    <property type="nucleotide sequence ID" value="XM_067079737.1"/>
</dbReference>
<dbReference type="Proteomes" id="UP000594262">
    <property type="component" value="Unplaced"/>
</dbReference>
<dbReference type="Gene3D" id="1.10.238.10">
    <property type="entry name" value="EF-hand"/>
    <property type="match status" value="2"/>
</dbReference>
<dbReference type="InterPro" id="IPR002048">
    <property type="entry name" value="EF_hand_dom"/>
</dbReference>
<proteinExistence type="inferred from homology"/>
<dbReference type="PROSITE" id="PS50222">
    <property type="entry name" value="EF_HAND_2"/>
    <property type="match status" value="2"/>
</dbReference>
<keyword evidence="6" id="KW-1185">Reference proteome</keyword>